<comment type="caution">
    <text evidence="1">The sequence shown here is derived from an EMBL/GenBank/DDBJ whole genome shotgun (WGS) entry which is preliminary data.</text>
</comment>
<dbReference type="Proteomes" id="UP000225264">
    <property type="component" value="Unassembled WGS sequence"/>
</dbReference>
<evidence type="ECO:0000313" key="2">
    <source>
        <dbReference type="Proteomes" id="UP000225264"/>
    </source>
</evidence>
<organism evidence="1 2">
    <name type="scientific">Escherichia coli</name>
    <dbReference type="NCBI Taxonomy" id="562"/>
    <lineage>
        <taxon>Bacteria</taxon>
        <taxon>Pseudomonadati</taxon>
        <taxon>Pseudomonadota</taxon>
        <taxon>Gammaproteobacteria</taxon>
        <taxon>Enterobacterales</taxon>
        <taxon>Enterobacteriaceae</taxon>
        <taxon>Escherichia</taxon>
    </lineage>
</organism>
<dbReference type="AlphaFoldDB" id="A0AAJ1EPB8"/>
<proteinExistence type="predicted"/>
<gene>
    <name evidence="1" type="ORF">CQ842_23740</name>
</gene>
<feature type="non-terminal residue" evidence="1">
    <location>
        <position position="1"/>
    </location>
</feature>
<protein>
    <submittedName>
        <fullName evidence="1">EAL domain-containing protein</fullName>
    </submittedName>
</protein>
<dbReference type="EMBL" id="JACCJF010000079">
    <property type="protein sequence ID" value="MBZ4695998.1"/>
    <property type="molecule type" value="Genomic_DNA"/>
</dbReference>
<sequence length="34" mass="3720">RAVIQLAHGLGMDVIFRRRLHQLIGRNGCCAASS</sequence>
<accession>A0AAJ1EPB8</accession>
<evidence type="ECO:0000313" key="1">
    <source>
        <dbReference type="EMBL" id="MBZ4695998.1"/>
    </source>
</evidence>
<name>A0AAJ1EPB8_ECOLX</name>
<reference evidence="1 2" key="1">
    <citation type="submission" date="2020-06" db="EMBL/GenBank/DDBJ databases">
        <title>Genomic analysis of Escherichia coli Ec98 resistant to antibiotic.</title>
        <authorList>
            <person name="Campos L."/>
        </authorList>
    </citation>
    <scope>NUCLEOTIDE SEQUENCE [LARGE SCALE GENOMIC DNA]</scope>
    <source>
        <strain evidence="1 2">UFU_EC98</strain>
    </source>
</reference>